<dbReference type="InterPro" id="IPR036890">
    <property type="entry name" value="HATPase_C_sf"/>
</dbReference>
<dbReference type="AlphaFoldDB" id="A0A644Y0C1"/>
<organism evidence="10">
    <name type="scientific">bioreactor metagenome</name>
    <dbReference type="NCBI Taxonomy" id="1076179"/>
    <lineage>
        <taxon>unclassified sequences</taxon>
        <taxon>metagenomes</taxon>
        <taxon>ecological metagenomes</taxon>
    </lineage>
</organism>
<dbReference type="InterPro" id="IPR035965">
    <property type="entry name" value="PAS-like_dom_sf"/>
</dbReference>
<dbReference type="Gene3D" id="1.10.287.130">
    <property type="match status" value="1"/>
</dbReference>
<dbReference type="CDD" id="cd00130">
    <property type="entry name" value="PAS"/>
    <property type="match status" value="2"/>
</dbReference>
<dbReference type="PROSITE" id="PS50112">
    <property type="entry name" value="PAS"/>
    <property type="match status" value="1"/>
</dbReference>
<reference evidence="10" key="1">
    <citation type="submission" date="2019-08" db="EMBL/GenBank/DDBJ databases">
        <authorList>
            <person name="Kucharzyk K."/>
            <person name="Murdoch R.W."/>
            <person name="Higgins S."/>
            <person name="Loffler F."/>
        </authorList>
    </citation>
    <scope>NUCLEOTIDE SEQUENCE</scope>
</reference>
<dbReference type="InterPro" id="IPR050351">
    <property type="entry name" value="BphY/WalK/GraS-like"/>
</dbReference>
<accession>A0A644Y0C1</accession>
<dbReference type="InterPro" id="IPR013655">
    <property type="entry name" value="PAS_fold_3"/>
</dbReference>
<name>A0A644Y0C1_9ZZZZ</name>
<dbReference type="GO" id="GO:0000156">
    <property type="term" value="F:phosphorelay response regulator activity"/>
    <property type="evidence" value="ECO:0007669"/>
    <property type="project" value="TreeGrafter"/>
</dbReference>
<dbReference type="GO" id="GO:0000155">
    <property type="term" value="F:phosphorelay sensor kinase activity"/>
    <property type="evidence" value="ECO:0007669"/>
    <property type="project" value="InterPro"/>
</dbReference>
<gene>
    <name evidence="10" type="primary">rcsC_153</name>
    <name evidence="10" type="ORF">SDC9_66410</name>
</gene>
<dbReference type="InterPro" id="IPR000700">
    <property type="entry name" value="PAS-assoc_C"/>
</dbReference>
<dbReference type="InterPro" id="IPR004358">
    <property type="entry name" value="Sig_transdc_His_kin-like_C"/>
</dbReference>
<dbReference type="GO" id="GO:0016020">
    <property type="term" value="C:membrane"/>
    <property type="evidence" value="ECO:0007669"/>
    <property type="project" value="UniProtKB-SubCell"/>
</dbReference>
<feature type="domain" description="PAC" evidence="9">
    <location>
        <begin position="41"/>
        <end position="93"/>
    </location>
</feature>
<dbReference type="InterPro" id="IPR005467">
    <property type="entry name" value="His_kinase_dom"/>
</dbReference>
<dbReference type="SMART" id="SM00086">
    <property type="entry name" value="PAC"/>
    <property type="match status" value="2"/>
</dbReference>
<evidence type="ECO:0000313" key="10">
    <source>
        <dbReference type="EMBL" id="MPM19983.1"/>
    </source>
</evidence>
<dbReference type="SUPFAM" id="SSF47384">
    <property type="entry name" value="Homodimeric domain of signal transducing histidine kinase"/>
    <property type="match status" value="1"/>
</dbReference>
<dbReference type="SMART" id="SM00387">
    <property type="entry name" value="HATPase_c"/>
    <property type="match status" value="1"/>
</dbReference>
<comment type="caution">
    <text evidence="10">The sequence shown here is derived from an EMBL/GenBank/DDBJ whole genome shotgun (WGS) entry which is preliminary data.</text>
</comment>
<sequence length="467" mass="53488">MWGYSKEELLTKTVVDVTHPEDIKKSLKYTRLIDKNKLKHFTLEKRYVCKDGHTMWGRVTVSTVCDEEGNPIYHIAVIEDVSESRLASQALDNERLLLNAIMDSTADAIYVKDPQSRFVRVNKGILDKYSFTTPEQILGKTDFDFFPADLAQQDFADEHKILQTGQPLMGLEGIEIWADRPPTWVSTTKVAVRDYEGKIIGTLGISRDITDRKQKEEEILLLNKSLEKKVEARTKDLLLKNKELEEFTYTVSHDLKAPLRGISGYSTLLLQEHADQLDNEGKGFLEKLILSSEQLSCLIDDLLTYSRLEKREVTFSTISVQEIVKVNLDQFRSEINSRNVLIHLDMTPSLLQSSYDLMMTIVHNYLDNALKFTSRRTQPEIWIEYRDMDDSSLLSFRDNGIGFDNTYAEKIFDVFQRLNHSGEYSGTGIGLAIVKKAAGLLNYQVWAEGKVDIGATFYIKILHQKHL</sequence>
<dbReference type="InterPro" id="IPR003594">
    <property type="entry name" value="HATPase_dom"/>
</dbReference>
<dbReference type="SUPFAM" id="SSF55874">
    <property type="entry name" value="ATPase domain of HSP90 chaperone/DNA topoisomerase II/histidine kinase"/>
    <property type="match status" value="1"/>
</dbReference>
<evidence type="ECO:0000259" key="8">
    <source>
        <dbReference type="PROSITE" id="PS50112"/>
    </source>
</evidence>
<evidence type="ECO:0000256" key="1">
    <source>
        <dbReference type="ARBA" id="ARBA00000085"/>
    </source>
</evidence>
<feature type="domain" description="PAS" evidence="8">
    <location>
        <begin position="1"/>
        <end position="22"/>
    </location>
</feature>
<dbReference type="NCBIfam" id="TIGR00229">
    <property type="entry name" value="sensory_box"/>
    <property type="match status" value="2"/>
</dbReference>
<dbReference type="PROSITE" id="PS50113">
    <property type="entry name" value="PAC"/>
    <property type="match status" value="2"/>
</dbReference>
<dbReference type="SMART" id="SM00388">
    <property type="entry name" value="HisKA"/>
    <property type="match status" value="1"/>
</dbReference>
<dbReference type="PROSITE" id="PS50109">
    <property type="entry name" value="HIS_KIN"/>
    <property type="match status" value="1"/>
</dbReference>
<comment type="catalytic activity">
    <reaction evidence="1">
        <text>ATP + protein L-histidine = ADP + protein N-phospho-L-histidine.</text>
        <dbReference type="EC" id="2.7.13.3"/>
    </reaction>
</comment>
<dbReference type="SUPFAM" id="SSF55785">
    <property type="entry name" value="PYP-like sensor domain (PAS domain)"/>
    <property type="match status" value="2"/>
</dbReference>
<evidence type="ECO:0000256" key="2">
    <source>
        <dbReference type="ARBA" id="ARBA00012438"/>
    </source>
</evidence>
<evidence type="ECO:0000256" key="3">
    <source>
        <dbReference type="ARBA" id="ARBA00022553"/>
    </source>
</evidence>
<dbReference type="CDD" id="cd00082">
    <property type="entry name" value="HisKA"/>
    <property type="match status" value="1"/>
</dbReference>
<keyword evidence="5 10" id="KW-0418">Kinase</keyword>
<dbReference type="Gene3D" id="3.30.450.20">
    <property type="entry name" value="PAS domain"/>
    <property type="match status" value="2"/>
</dbReference>
<evidence type="ECO:0000259" key="9">
    <source>
        <dbReference type="PROSITE" id="PS50113"/>
    </source>
</evidence>
<dbReference type="Pfam" id="PF02518">
    <property type="entry name" value="HATPase_c"/>
    <property type="match status" value="1"/>
</dbReference>
<keyword evidence="6" id="KW-0472">Membrane</keyword>
<feature type="domain" description="Histidine kinase" evidence="7">
    <location>
        <begin position="250"/>
        <end position="465"/>
    </location>
</feature>
<evidence type="ECO:0000256" key="4">
    <source>
        <dbReference type="ARBA" id="ARBA00022679"/>
    </source>
</evidence>
<dbReference type="SMART" id="SM00091">
    <property type="entry name" value="PAS"/>
    <property type="match status" value="1"/>
</dbReference>
<keyword evidence="3" id="KW-0597">Phosphoprotein</keyword>
<dbReference type="GO" id="GO:0007234">
    <property type="term" value="P:osmosensory signaling via phosphorelay pathway"/>
    <property type="evidence" value="ECO:0007669"/>
    <property type="project" value="TreeGrafter"/>
</dbReference>
<dbReference type="PANTHER" id="PTHR42878:SF15">
    <property type="entry name" value="BACTERIOPHYTOCHROME"/>
    <property type="match status" value="1"/>
</dbReference>
<dbReference type="PRINTS" id="PR00344">
    <property type="entry name" value="BCTRLSENSOR"/>
</dbReference>
<dbReference type="InterPro" id="IPR000014">
    <property type="entry name" value="PAS"/>
</dbReference>
<evidence type="ECO:0000256" key="6">
    <source>
        <dbReference type="ARBA" id="ARBA00023136"/>
    </source>
</evidence>
<dbReference type="InterPro" id="IPR013656">
    <property type="entry name" value="PAS_4"/>
</dbReference>
<feature type="domain" description="PAC" evidence="9">
    <location>
        <begin position="169"/>
        <end position="221"/>
    </location>
</feature>
<dbReference type="EC" id="2.7.13.3" evidence="2"/>
<dbReference type="InterPro" id="IPR036097">
    <property type="entry name" value="HisK_dim/P_sf"/>
</dbReference>
<dbReference type="Pfam" id="PF08448">
    <property type="entry name" value="PAS_4"/>
    <property type="match status" value="1"/>
</dbReference>
<dbReference type="InterPro" id="IPR001610">
    <property type="entry name" value="PAC"/>
</dbReference>
<protein>
    <recommendedName>
        <fullName evidence="2">histidine kinase</fullName>
        <ecNumber evidence="2">2.7.13.3</ecNumber>
    </recommendedName>
</protein>
<dbReference type="EMBL" id="VSSQ01003285">
    <property type="protein sequence ID" value="MPM19983.1"/>
    <property type="molecule type" value="Genomic_DNA"/>
</dbReference>
<dbReference type="Gene3D" id="3.30.565.10">
    <property type="entry name" value="Histidine kinase-like ATPase, C-terminal domain"/>
    <property type="match status" value="1"/>
</dbReference>
<dbReference type="Pfam" id="PF08447">
    <property type="entry name" value="PAS_3"/>
    <property type="match status" value="1"/>
</dbReference>
<proteinExistence type="predicted"/>
<evidence type="ECO:0000256" key="5">
    <source>
        <dbReference type="ARBA" id="ARBA00022777"/>
    </source>
</evidence>
<dbReference type="InterPro" id="IPR003661">
    <property type="entry name" value="HisK_dim/P_dom"/>
</dbReference>
<dbReference type="GO" id="GO:0030295">
    <property type="term" value="F:protein kinase activator activity"/>
    <property type="evidence" value="ECO:0007669"/>
    <property type="project" value="TreeGrafter"/>
</dbReference>
<dbReference type="Pfam" id="PF00512">
    <property type="entry name" value="HisKA"/>
    <property type="match status" value="1"/>
</dbReference>
<evidence type="ECO:0000259" key="7">
    <source>
        <dbReference type="PROSITE" id="PS50109"/>
    </source>
</evidence>
<dbReference type="PANTHER" id="PTHR42878">
    <property type="entry name" value="TWO-COMPONENT HISTIDINE KINASE"/>
    <property type="match status" value="1"/>
</dbReference>
<keyword evidence="4 10" id="KW-0808">Transferase</keyword>